<evidence type="ECO:0000313" key="4">
    <source>
        <dbReference type="Proteomes" id="UP000028761"/>
    </source>
</evidence>
<feature type="transmembrane region" description="Helical" evidence="1">
    <location>
        <begin position="69"/>
        <end position="88"/>
    </location>
</feature>
<keyword evidence="1" id="KW-0472">Membrane</keyword>
<dbReference type="AlphaFoldDB" id="A0A8I5N4R1"/>
<feature type="signal peptide" evidence="2">
    <location>
        <begin position="1"/>
        <end position="17"/>
    </location>
</feature>
<proteinExistence type="predicted"/>
<evidence type="ECO:0000256" key="1">
    <source>
        <dbReference type="SAM" id="Phobius"/>
    </source>
</evidence>
<keyword evidence="2" id="KW-0732">Signal</keyword>
<dbReference type="Proteomes" id="UP000028761">
    <property type="component" value="Chromosome 8"/>
</dbReference>
<evidence type="ECO:0000256" key="2">
    <source>
        <dbReference type="SAM" id="SignalP"/>
    </source>
</evidence>
<reference evidence="3 4" key="1">
    <citation type="submission" date="2012-03" db="EMBL/GenBank/DDBJ databases">
        <title>Whole Genome Assembly of Papio anubis.</title>
        <authorList>
            <person name="Liu Y.L."/>
            <person name="Abraham K.A."/>
            <person name="Akbar H.A."/>
            <person name="Ali S.A."/>
            <person name="Anosike U.A."/>
            <person name="Aqrawi P.A."/>
            <person name="Arias F.A."/>
            <person name="Attaway T.A."/>
            <person name="Awwad R.A."/>
            <person name="Babu C.B."/>
            <person name="Bandaranaike D.B."/>
            <person name="Battles P.B."/>
            <person name="Bell A.B."/>
            <person name="Beltran B.B."/>
            <person name="Berhane-Mersha D.B."/>
            <person name="Bess C.B."/>
            <person name="Bickham C.B."/>
            <person name="Bolden T.B."/>
            <person name="Carter K.C."/>
            <person name="Chau D.C."/>
            <person name="Chavez A.C."/>
            <person name="Clerc-Blankenburg K.C."/>
            <person name="Coyle M.C."/>
            <person name="Dao M.D."/>
            <person name="Davila M.L.D."/>
            <person name="Davy-Carroll L.D."/>
            <person name="Denson S.D."/>
            <person name="Dinh H.D."/>
            <person name="Fernandez S.F."/>
            <person name="Fernando P.F."/>
            <person name="Forbes L.F."/>
            <person name="Francis C.F."/>
            <person name="Francisco L.F."/>
            <person name="Fu Q.F."/>
            <person name="Garcia-Iii R.G."/>
            <person name="Garrett T.G."/>
            <person name="Gross S.G."/>
            <person name="Gubbala S.G."/>
            <person name="Hirani K.H."/>
            <person name="Hogues M.H."/>
            <person name="Hollins B.H."/>
            <person name="Jackson L.J."/>
            <person name="Javaid M.J."/>
            <person name="Jhangiani S.J."/>
            <person name="Johnson A.J."/>
            <person name="Johnson B.J."/>
            <person name="Jones J.J."/>
            <person name="Joshi V.J."/>
            <person name="Kalu J.K."/>
            <person name="Khan N.K."/>
            <person name="Korchina V.K."/>
            <person name="Kovar C.K."/>
            <person name="Lago L.L."/>
            <person name="Lara F.L."/>
            <person name="Le T.-K.L."/>
            <person name="Lee S.L."/>
            <person name="Legall-Iii F.L."/>
            <person name="Lemon S.L."/>
            <person name="Liu J.L."/>
            <person name="Liu Y.-S.L."/>
            <person name="Liyanage D.L."/>
            <person name="Lopez J.L."/>
            <person name="Lorensuhewa L.L."/>
            <person name="Mata R.M."/>
            <person name="Mathew T.M."/>
            <person name="Mercado C.M."/>
            <person name="Mercado I.M."/>
            <person name="Morales K.M."/>
            <person name="Morgan M.M."/>
            <person name="Munidasa M.M."/>
            <person name="Ngo D.N."/>
            <person name="Nguyen L.N."/>
            <person name="Nguyen T.N."/>
            <person name="Nguyen N.N."/>
            <person name="Obregon M.O."/>
            <person name="Okwuonu G.O."/>
            <person name="Ongeri F.O."/>
            <person name="Onwere C.O."/>
            <person name="Osifeso I.O."/>
            <person name="Parra A.P."/>
            <person name="Patil S.P."/>
            <person name="Perez A.P."/>
            <person name="Perez Y.P."/>
            <person name="Pham C.P."/>
            <person name="Pu L.-L.P."/>
            <person name="Puazo M.P."/>
            <person name="Quiroz J.Q."/>
            <person name="Rouhana J.R."/>
            <person name="Ruiz M.R."/>
            <person name="Ruiz S.-J.R."/>
            <person name="Saada N.S."/>
            <person name="Santibanez J.S."/>
            <person name="Scheel M.S."/>
            <person name="Schneider B.S."/>
            <person name="Simmons D.S."/>
            <person name="Sisson I.S."/>
            <person name="Tang L.-Y.T."/>
            <person name="Thornton R.T."/>
            <person name="Tisius J.T."/>
            <person name="Toledanes G.T."/>
            <person name="Trejos Z.T."/>
            <person name="Usmani K.U."/>
            <person name="Varghese R.V."/>
            <person name="Vattathil S.V."/>
            <person name="Vee V.V."/>
            <person name="Walker D.W."/>
            <person name="Weissenberger G.W."/>
            <person name="White C.W."/>
            <person name="Williams A.W."/>
            <person name="Woodworth J.W."/>
            <person name="Wright R.W."/>
            <person name="Zhu Y.Z."/>
            <person name="Han Y.H."/>
            <person name="Newsham I.N."/>
            <person name="Nazareth L.N."/>
            <person name="Worley K.W."/>
            <person name="Muzny D.M."/>
            <person name="Rogers J.R."/>
            <person name="Gibbs R.G."/>
        </authorList>
    </citation>
    <scope>NUCLEOTIDE SEQUENCE [LARGE SCALE GENOMIC DNA]</scope>
</reference>
<sequence length="154" mass="17202">MCVILMGLLFFVSFSHCSWLLYRNTTDFCMLILYLATLLNLFISSSTFLGESLGFSKYKNISSANKDNLTSSFIIWIPFITFSCLIALSRTSSTMLNNSGDRGHPCHVPDLRGKAFNFPSSDVVLAVVLLYMTFIMLRKIFAVPAASKDQLGPM</sequence>
<feature type="transmembrane region" description="Helical" evidence="1">
    <location>
        <begin position="31"/>
        <end position="49"/>
    </location>
</feature>
<dbReference type="GeneTree" id="ENSGT01010000223771"/>
<keyword evidence="4" id="KW-1185">Reference proteome</keyword>
<keyword evidence="1" id="KW-1133">Transmembrane helix</keyword>
<evidence type="ECO:0000313" key="3">
    <source>
        <dbReference type="Ensembl" id="ENSPANP00000051807.1"/>
    </source>
</evidence>
<protein>
    <submittedName>
        <fullName evidence="3">Uncharacterized protein</fullName>
    </submittedName>
</protein>
<reference evidence="3" key="2">
    <citation type="submission" date="2025-08" db="UniProtKB">
        <authorList>
            <consortium name="Ensembl"/>
        </authorList>
    </citation>
    <scope>IDENTIFICATION</scope>
</reference>
<dbReference type="OMA" id="PFISFCC"/>
<organism evidence="3 4">
    <name type="scientific">Papio anubis</name>
    <name type="common">Olive baboon</name>
    <dbReference type="NCBI Taxonomy" id="9555"/>
    <lineage>
        <taxon>Eukaryota</taxon>
        <taxon>Metazoa</taxon>
        <taxon>Chordata</taxon>
        <taxon>Craniata</taxon>
        <taxon>Vertebrata</taxon>
        <taxon>Euteleostomi</taxon>
        <taxon>Mammalia</taxon>
        <taxon>Eutheria</taxon>
        <taxon>Euarchontoglires</taxon>
        <taxon>Primates</taxon>
        <taxon>Haplorrhini</taxon>
        <taxon>Catarrhini</taxon>
        <taxon>Cercopithecidae</taxon>
        <taxon>Cercopithecinae</taxon>
        <taxon>Papio</taxon>
    </lineage>
</organism>
<feature type="chain" id="PRO_5035257297" evidence="2">
    <location>
        <begin position="18"/>
        <end position="154"/>
    </location>
</feature>
<keyword evidence="1" id="KW-0812">Transmembrane</keyword>
<reference evidence="3" key="3">
    <citation type="submission" date="2025-09" db="UniProtKB">
        <authorList>
            <consortium name="Ensembl"/>
        </authorList>
    </citation>
    <scope>IDENTIFICATION</scope>
</reference>
<dbReference type="Ensembl" id="ENSPANT00000065230.1">
    <property type="protein sequence ID" value="ENSPANP00000051807.1"/>
    <property type="gene ID" value="ENSPANG00000043533.1"/>
</dbReference>
<accession>A0A8I5N4R1</accession>
<name>A0A8I5N4R1_PAPAN</name>
<feature type="transmembrane region" description="Helical" evidence="1">
    <location>
        <begin position="123"/>
        <end position="141"/>
    </location>
</feature>